<keyword evidence="1" id="KW-1133">Transmembrane helix</keyword>
<dbReference type="InterPro" id="IPR010295">
    <property type="entry name" value="DUF898"/>
</dbReference>
<dbReference type="Proteomes" id="UP001138757">
    <property type="component" value="Unassembled WGS sequence"/>
</dbReference>
<accession>A0A9X1IPV5</accession>
<feature type="transmembrane region" description="Helical" evidence="1">
    <location>
        <begin position="20"/>
        <end position="39"/>
    </location>
</feature>
<dbReference type="RefSeq" id="WP_214622041.1">
    <property type="nucleotide sequence ID" value="NZ_JAHGAW010000003.1"/>
</dbReference>
<name>A0A9X1IPV5_9SPHN</name>
<keyword evidence="1" id="KW-0472">Membrane</keyword>
<evidence type="ECO:0000313" key="2">
    <source>
        <dbReference type="EMBL" id="MBT2186284.1"/>
    </source>
</evidence>
<comment type="caution">
    <text evidence="2">The sequence shown here is derived from an EMBL/GenBank/DDBJ whole genome shotgun (WGS) entry which is preliminary data.</text>
</comment>
<organism evidence="2 3">
    <name type="scientific">Sphingobium nicotianae</name>
    <dbReference type="NCBI Taxonomy" id="2782607"/>
    <lineage>
        <taxon>Bacteria</taxon>
        <taxon>Pseudomonadati</taxon>
        <taxon>Pseudomonadota</taxon>
        <taxon>Alphaproteobacteria</taxon>
        <taxon>Sphingomonadales</taxon>
        <taxon>Sphingomonadaceae</taxon>
        <taxon>Sphingobium</taxon>
    </lineage>
</organism>
<protein>
    <submittedName>
        <fullName evidence="2">DUF898 family protein</fullName>
    </submittedName>
</protein>
<evidence type="ECO:0000256" key="1">
    <source>
        <dbReference type="SAM" id="Phobius"/>
    </source>
</evidence>
<dbReference type="AlphaFoldDB" id="A0A9X1IPV5"/>
<feature type="transmembrane region" description="Helical" evidence="1">
    <location>
        <begin position="203"/>
        <end position="229"/>
    </location>
</feature>
<gene>
    <name evidence="2" type="ORF">KK488_04920</name>
</gene>
<dbReference type="Pfam" id="PF05987">
    <property type="entry name" value="DUF898"/>
    <property type="match status" value="1"/>
</dbReference>
<dbReference type="EMBL" id="JAHGAW010000003">
    <property type="protein sequence ID" value="MBT2186284.1"/>
    <property type="molecule type" value="Genomic_DNA"/>
</dbReference>
<sequence>MSDDGQRAFGFSGTWKDYAPIAFTNLLLTIVTLGFYRFWGTTRTRQYLWSHTRFIDEPLEWTGTGLELFIGFLLVLLLLGAPYLFLVFGMQALIFQGHGVLAVTLALLSGFMIFYLSGVALFRMLRYRLSRTYWHGIRGGSNDKGWGYGWSYVWRNIVGSAALGLLIPWAMVSLWNDRWNKMSFGPHPFNAIALPGDVFRRFLLFYLFPIIIIVLSLVMGMIGAAFVAAGGAVPRPGEAQGVGFVLFIIMMAVAIYGALGAIALAYYSKFFRVVVGGMSLSTLQFEFDARAKDWFKLILGDIGLVIVTLGVGLIFLNYRHWKFFVTHLDATGEISLSELTQSTTAAPGQGEGLADAFDLGAI</sequence>
<feature type="transmembrane region" description="Helical" evidence="1">
    <location>
        <begin position="100"/>
        <end position="122"/>
    </location>
</feature>
<feature type="transmembrane region" description="Helical" evidence="1">
    <location>
        <begin position="294"/>
        <end position="316"/>
    </location>
</feature>
<proteinExistence type="predicted"/>
<feature type="transmembrane region" description="Helical" evidence="1">
    <location>
        <begin position="153"/>
        <end position="175"/>
    </location>
</feature>
<keyword evidence="3" id="KW-1185">Reference proteome</keyword>
<feature type="transmembrane region" description="Helical" evidence="1">
    <location>
        <begin position="68"/>
        <end position="94"/>
    </location>
</feature>
<keyword evidence="1" id="KW-0812">Transmembrane</keyword>
<evidence type="ECO:0000313" key="3">
    <source>
        <dbReference type="Proteomes" id="UP001138757"/>
    </source>
</evidence>
<reference evidence="2" key="1">
    <citation type="submission" date="2021-05" db="EMBL/GenBank/DDBJ databases">
        <title>Genome of Sphingobium sp. strain.</title>
        <authorList>
            <person name="Fan R."/>
        </authorList>
    </citation>
    <scope>NUCLEOTIDE SEQUENCE</scope>
    <source>
        <strain evidence="2">H33</strain>
    </source>
</reference>
<feature type="transmembrane region" description="Helical" evidence="1">
    <location>
        <begin position="241"/>
        <end position="267"/>
    </location>
</feature>